<organism evidence="11 12">
    <name type="scientific">Lentithecium fluviatile CBS 122367</name>
    <dbReference type="NCBI Taxonomy" id="1168545"/>
    <lineage>
        <taxon>Eukaryota</taxon>
        <taxon>Fungi</taxon>
        <taxon>Dikarya</taxon>
        <taxon>Ascomycota</taxon>
        <taxon>Pezizomycotina</taxon>
        <taxon>Dothideomycetes</taxon>
        <taxon>Pleosporomycetidae</taxon>
        <taxon>Pleosporales</taxon>
        <taxon>Massarineae</taxon>
        <taxon>Lentitheciaceae</taxon>
        <taxon>Lentithecium</taxon>
    </lineage>
</organism>
<dbReference type="InterPro" id="IPR046541">
    <property type="entry name" value="DUF6606"/>
</dbReference>
<evidence type="ECO:0000256" key="6">
    <source>
        <dbReference type="ARBA" id="ARBA00022807"/>
    </source>
</evidence>
<evidence type="ECO:0000256" key="5">
    <source>
        <dbReference type="ARBA" id="ARBA00022801"/>
    </source>
</evidence>
<keyword evidence="3" id="KW-0645">Protease</keyword>
<reference evidence="11" key="1">
    <citation type="journal article" date="2020" name="Stud. Mycol.">
        <title>101 Dothideomycetes genomes: a test case for predicting lifestyles and emergence of pathogens.</title>
        <authorList>
            <person name="Haridas S."/>
            <person name="Albert R."/>
            <person name="Binder M."/>
            <person name="Bloem J."/>
            <person name="Labutti K."/>
            <person name="Salamov A."/>
            <person name="Andreopoulos B."/>
            <person name="Baker S."/>
            <person name="Barry K."/>
            <person name="Bills G."/>
            <person name="Bluhm B."/>
            <person name="Cannon C."/>
            <person name="Castanera R."/>
            <person name="Culley D."/>
            <person name="Daum C."/>
            <person name="Ezra D."/>
            <person name="Gonzalez J."/>
            <person name="Henrissat B."/>
            <person name="Kuo A."/>
            <person name="Liang C."/>
            <person name="Lipzen A."/>
            <person name="Lutzoni F."/>
            <person name="Magnuson J."/>
            <person name="Mondo S."/>
            <person name="Nolan M."/>
            <person name="Ohm R."/>
            <person name="Pangilinan J."/>
            <person name="Park H.-J."/>
            <person name="Ramirez L."/>
            <person name="Alfaro M."/>
            <person name="Sun H."/>
            <person name="Tritt A."/>
            <person name="Yoshinaga Y."/>
            <person name="Zwiers L.-H."/>
            <person name="Turgeon B."/>
            <person name="Goodwin S."/>
            <person name="Spatafora J."/>
            <person name="Crous P."/>
            <person name="Grigoriev I."/>
        </authorList>
    </citation>
    <scope>NUCLEOTIDE SEQUENCE</scope>
    <source>
        <strain evidence="11">CBS 122367</strain>
    </source>
</reference>
<evidence type="ECO:0000259" key="8">
    <source>
        <dbReference type="Pfam" id="PF12340"/>
    </source>
</evidence>
<dbReference type="GO" id="GO:0004843">
    <property type="term" value="F:cysteine-type deubiquitinase activity"/>
    <property type="evidence" value="ECO:0007669"/>
    <property type="project" value="UniProtKB-EC"/>
</dbReference>
<dbReference type="GO" id="GO:0006508">
    <property type="term" value="P:proteolysis"/>
    <property type="evidence" value="ECO:0007669"/>
    <property type="project" value="UniProtKB-KW"/>
</dbReference>
<protein>
    <recommendedName>
        <fullName evidence="2">ubiquitinyl hydrolase 1</fullName>
        <ecNumber evidence="2">3.4.19.12</ecNumber>
    </recommendedName>
</protein>
<evidence type="ECO:0000256" key="3">
    <source>
        <dbReference type="ARBA" id="ARBA00022670"/>
    </source>
</evidence>
<dbReference type="EC" id="3.4.19.12" evidence="2"/>
<feature type="domain" description="DUF3638" evidence="8">
    <location>
        <begin position="2025"/>
        <end position="2226"/>
    </location>
</feature>
<keyword evidence="6" id="KW-0788">Thiol protease</keyword>
<evidence type="ECO:0000259" key="10">
    <source>
        <dbReference type="Pfam" id="PF20255"/>
    </source>
</evidence>
<keyword evidence="12" id="KW-1185">Reference proteome</keyword>
<comment type="catalytic activity">
    <reaction evidence="1">
        <text>Thiol-dependent hydrolysis of ester, thioester, amide, peptide and isopeptide bonds formed by the C-terminal Gly of ubiquitin (a 76-residue protein attached to proteins as an intracellular targeting signal).</text>
        <dbReference type="EC" id="3.4.19.12"/>
    </reaction>
</comment>
<keyword evidence="4" id="KW-0833">Ubl conjugation pathway</keyword>
<evidence type="ECO:0000256" key="1">
    <source>
        <dbReference type="ARBA" id="ARBA00000707"/>
    </source>
</evidence>
<sequence length="3079" mass="349177">MARPNADATTFLVHHIVLPPKLPQQDDANSSHEQTLLRTTINALRTFQSRLGEQQPDSAEQVGAVASMVENLLASRDDDGNVNEEKLAKLLHALTCFPSAPIPLEIKAQNAALIISREGYDVVFEAFELAPTNEQAMSTKGRLIRSFPTVSCRIPVKKMSEEGLIGALAQMIAKLSSQVAPGFQPEVRKAGQDHVEDRDTTHPGMVTDFLMNVLAAVGSPIVSCGNGIWKNTREEVLWHKARSPWRRSPLWLLVRVAMQLRFSRATVNQQAMESLYKPFLVFHLSQILNLAKEHQCKLGNEILYFISAKLACRIRKLGPLFEAQSSPQSWMSVVNKALYDAHRCMDNQWKTIANGNSSNIDTTLLKMLKPSEDLDLDLPDLHSFITSIATRKQQTNASIFRPTSSIPLYTAKDIPKSVYGDAGYKTFELAAAEKWIENDLPIWLEAHMDEESTCDELFQFMKAYNSTAISVYSGLPTSISVMYLCILEIWVACDQAVCRMHPLLRDYDPEVHLEPLEALSLPQKKHLSRLVLVERYVRLRREVAKAGRPSVLRDFGHVWSFAVQYFNSSADHQALRGGIERHATAARDKKCTELNDKKARYSELMKEYDEGQCAYQIVTDSCHEYTESQRSPICWRCAKRKEANSIRIEVHEWPLSPVDHMAKAAVFELQIPAAFSQWRDVTLYVAKNVLGFSQVQPEAPRACYELRNQPDLSYLNVRVPMQRIIPLSQVKPHRRTHRKLKTGMSFLTESDVCLKSGLQYQYYDSSEGHFTDVLHPTDKIPKQCTYTLPGRSSQLQHFVKPDVGSVTPNEVIATLSETPAHISVDEYKAFGTLPLGYRVQYMNILTQLAMPTLDFARAETHCLILQTIHHAGPQSGDHAIERKGHEILTCRPFGIALIRELEIALRRVTENWEIWGALAVFIQLALKLLSFTLSATVRSRCLEYLTSARRICLDWLRLLQQRLQIAVDHDQRTELSSRATEIALLCTSTFDVDEIHVQDVLSAPSAVYTLLRSSITIQENEKATRPENTFLYRIMLHSWRSTLYRIFPTLMETILCGEAEGGVNEAISAAWNVFSPTEPWKQFDEPWNQWIHTKCDTLQVHYNLLTAELLVNGLPLSRLPSKYVHHHLYDALFDKSSLEVVPTAEPGMDVAAKHTYRKYNLFFGMQGSDLLIVAEQDKKKFDLVPPRLFKDLLPDAFIHDFVHWYNRETMEVEFRPKIEPWLSAEIRWRLKNNGSSWRLANEKATLVNIASSTANALAKIFAPLEKSAHIHIAFDCATYSVTVDMPRTQLVFHLKPGKDRLYSRQYRGMVVDPDQRIGTLTGLTSKLVLIHKYKTDERLVLIPEGKVLFHKTIDHVAVQIDPDTTVNVHAYPIDKVLGRITDNGSLQSRLCLAYLHALTSHCLPDSLTGHTGTETALSILRSAAIVSFDLLTKQNLEILGDISNMSVGRLCYPRHLHVMQEIEWNSRLPCLSQDDEFSLAVEEIFDQARKMKVFHPRETYIEPTSRRDVDSDLLNRNMIRTSTFRVDGFGAERFSTEFDQVYQGRAQAAGQDRGKRAFITASLILRNDQAVHSRVNASNLKRLLVDDILRASSVQGSVSPLNPATLRFDSKWLKNPSSFLPKMWCDLHRSLAWSRDGYNMFDIMIWLSTAAFSEKAVMDVIQTLAALYKVPGMSSIEIPSFEELSLSKGDEPSLPEIKSRVNTGKPFWYSPEYHLPKTPNESRKQWENRRKNAFLGKQDEAIDSFARALKNQWPCELPAKPNDQNAETYLDTDRAMDNITHWFKALHDNRRFGKYIVHICTLMERQLAVPISVPHTPVVNPPKRSNVTSRRCISVEDIFALKAPTSMNYKAPKQLEIPLEVSKSDESEFQAQSRLAMLCKNLRERAISICEQTYVFDLQKSCDSHTCKQSNNSAHSVLLNGSIVQLLESHLAGCQRYLEELDLLLQDVVRSSQDVGASIHQSPRISATFWLRQLNRDRYDTLSDGWKATVIQYGLAVTGLHRAQRLLALSSHTQDLIEELKNFGHQNWNPADFPEILLLEAESSIMVREVQMEIAKQMIGPPNGSNSVMQLNMGEGKSSVIVPISAAEMADRKNLMRVIVAKPQSRQMHQMLISKLGGLLNRRIYHMPFSRALRLTVSEAEAIGDLYKDCMMKRGVLLVQPEHILSFKLMGIESLINGRTGIGRSLLHTQEFFDTKSRDIVDESDENFSVKFELVYTMGNSIEYDERWHGRYPRVRTLKEDGDEKLLDLIAKYICEVGLDGGLPVGRLSQESRGIVLRYIRDTEAPIKVIEAVENEILWSDSTKTALMLVRGLIAGGVLRFALRAKRWRVNYGTDPIRSPKTKLAVPYRSKDSPSPRSEFSHPDVVLVLTSLTYYYGGLEDSDLFDTLAHLLKSDQSDIEYGEWVRTVPSLPEAFHHLSGINIKDRLQCVNQVFPSLRYSKGAVDYFLSHIVFPKEMKEFPFKLSASGWDIGLVKPQPLTGFSGTNDSRHVLPLGVNHLDLPSQQHTNALVLAHLLQDENRVQLLSSRTEATSTDAEHLLAIVNNMDTPTRVILDVGAQILELNNFQVAEKWLKLSDAHATKAAVFFNDHEELSVLDRTGRVEPLQTSTFAKQMDVCLVYLDEAHTRGTDLKLPRDYRAAVTLGANLTKDRLVQACMRMRKLGKGQSVVFCISDEIRTKILGCTKKITTDEIGVSDVLVWAISETWIDMRRSMPLWATQGHRFEKHKDLLHGADTTREQAEAFLEDEAQSIERRYRPRRSTQDDSIQEGWDITNENIIKILKRCREFGTMNFTSATLQEEQERELSPEIEEERQVQRPQPMKPEEHQLDKDLVRLVETGQFVAKPRAFLPAFKALQSTSAAEFFDLTQFPRDLMVTADYVRTVIRPSGLSSSSYISDSYQRLVQWILSVPRKATNSDARPPIQKLVILSPFEADQLIETVRKFSKVTLHLYAPRTNLANRSLDSLQLYTVGLPFDSATLPHNIVLQLNLFAGQLYFSSYEEYTEFCSSLGLASSAAMINQVAGADGFVMPPIGLWGLTMSPVKFLKDMITKVRREGAAMTKTHMGKVLDGALLEELDFQ</sequence>
<dbReference type="Proteomes" id="UP000799291">
    <property type="component" value="Unassembled WGS sequence"/>
</dbReference>
<dbReference type="Pfam" id="PF12359">
    <property type="entry name" value="DUF3645"/>
    <property type="match status" value="1"/>
</dbReference>
<dbReference type="InterPro" id="IPR022099">
    <property type="entry name" value="DUF3638"/>
</dbReference>
<evidence type="ECO:0000313" key="11">
    <source>
        <dbReference type="EMBL" id="KAF2686502.1"/>
    </source>
</evidence>
<accession>A0A6G1J7K3</accession>
<evidence type="ECO:0000256" key="7">
    <source>
        <dbReference type="SAM" id="MobiDB-lite"/>
    </source>
</evidence>
<name>A0A6G1J7K3_9PLEO</name>
<proteinExistence type="predicted"/>
<dbReference type="Pfam" id="PF12340">
    <property type="entry name" value="DUF3638"/>
    <property type="match status" value="1"/>
</dbReference>
<evidence type="ECO:0000259" key="9">
    <source>
        <dbReference type="Pfam" id="PF12359"/>
    </source>
</evidence>
<dbReference type="InterPro" id="IPR051346">
    <property type="entry name" value="OTU_Deubiquitinase"/>
</dbReference>
<evidence type="ECO:0000256" key="2">
    <source>
        <dbReference type="ARBA" id="ARBA00012759"/>
    </source>
</evidence>
<dbReference type="PANTHER" id="PTHR13367:SF34">
    <property type="match status" value="1"/>
</dbReference>
<evidence type="ECO:0000313" key="12">
    <source>
        <dbReference type="Proteomes" id="UP000799291"/>
    </source>
</evidence>
<gene>
    <name evidence="11" type="ORF">K458DRAFT_362596</name>
</gene>
<dbReference type="EMBL" id="MU005576">
    <property type="protein sequence ID" value="KAF2686502.1"/>
    <property type="molecule type" value="Genomic_DNA"/>
</dbReference>
<dbReference type="OrthoDB" id="3182339at2759"/>
<dbReference type="PANTHER" id="PTHR13367">
    <property type="entry name" value="UBIQUITIN THIOESTERASE"/>
    <property type="match status" value="1"/>
</dbReference>
<feature type="compositionally biased region" description="Acidic residues" evidence="7">
    <location>
        <begin position="2799"/>
        <end position="2811"/>
    </location>
</feature>
<keyword evidence="5" id="KW-0378">Hydrolase</keyword>
<feature type="domain" description="DUF3645" evidence="9">
    <location>
        <begin position="2338"/>
        <end position="2370"/>
    </location>
</feature>
<feature type="region of interest" description="Disordered" evidence="7">
    <location>
        <begin position="2797"/>
        <end position="2824"/>
    </location>
</feature>
<dbReference type="Pfam" id="PF20255">
    <property type="entry name" value="DUF6606"/>
    <property type="match status" value="1"/>
</dbReference>
<evidence type="ECO:0000256" key="4">
    <source>
        <dbReference type="ARBA" id="ARBA00022786"/>
    </source>
</evidence>
<dbReference type="InterPro" id="IPR022105">
    <property type="entry name" value="DUF3645"/>
</dbReference>
<feature type="domain" description="DUF6606" evidence="10">
    <location>
        <begin position="12"/>
        <end position="289"/>
    </location>
</feature>